<dbReference type="AlphaFoldDB" id="A0A6U6AQT5"/>
<dbReference type="SMART" id="SM00228">
    <property type="entry name" value="PDZ"/>
    <property type="match status" value="1"/>
</dbReference>
<evidence type="ECO:0000313" key="4">
    <source>
        <dbReference type="EMBL" id="CAE2308607.1"/>
    </source>
</evidence>
<feature type="compositionally biased region" description="Polar residues" evidence="1">
    <location>
        <begin position="1"/>
        <end position="13"/>
    </location>
</feature>
<dbReference type="Pfam" id="PF00595">
    <property type="entry name" value="PDZ"/>
    <property type="match status" value="1"/>
</dbReference>
<gene>
    <name evidence="3" type="ORF">GTHE00462_LOCUS20031</name>
    <name evidence="4" type="ORF">GTHE00462_LOCUS20032</name>
    <name evidence="5" type="ORF">GTHE00462_LOCUS20033</name>
    <name evidence="6" type="ORF">GTHE00462_LOCUS20034</name>
    <name evidence="7" type="ORF">GTHE00462_LOCUS20035</name>
</gene>
<dbReference type="EMBL" id="HBKN01025741">
    <property type="protein sequence ID" value="CAE2308607.1"/>
    <property type="molecule type" value="Transcribed_RNA"/>
</dbReference>
<evidence type="ECO:0000313" key="5">
    <source>
        <dbReference type="EMBL" id="CAE2308609.1"/>
    </source>
</evidence>
<name>A0A6U6AQT5_GUITH</name>
<proteinExistence type="predicted"/>
<evidence type="ECO:0000313" key="3">
    <source>
        <dbReference type="EMBL" id="CAE2308605.1"/>
    </source>
</evidence>
<dbReference type="Gene3D" id="2.30.42.10">
    <property type="match status" value="1"/>
</dbReference>
<evidence type="ECO:0000313" key="7">
    <source>
        <dbReference type="EMBL" id="CAE2308611.1"/>
    </source>
</evidence>
<accession>A0A6U6AQT5</accession>
<dbReference type="EMBL" id="HBKN01025740">
    <property type="protein sequence ID" value="CAE2308605.1"/>
    <property type="molecule type" value="Transcribed_RNA"/>
</dbReference>
<dbReference type="InterPro" id="IPR001478">
    <property type="entry name" value="PDZ"/>
</dbReference>
<feature type="region of interest" description="Disordered" evidence="1">
    <location>
        <begin position="172"/>
        <end position="222"/>
    </location>
</feature>
<feature type="region of interest" description="Disordered" evidence="1">
    <location>
        <begin position="99"/>
        <end position="131"/>
    </location>
</feature>
<dbReference type="EMBL" id="HBKN01025744">
    <property type="protein sequence ID" value="CAE2308611.1"/>
    <property type="molecule type" value="Transcribed_RNA"/>
</dbReference>
<sequence>MSYSNAHNLSKDGSTSPKSQNTSSSTDTSWSPSSGYPPAQSFRKVFMQPWTTADQRRREVEALSTVGMVQAKRRGWVEREGHQDKQTINQITHVVKKERKAPEQELPEIPLQIQDQSTSCGDSLQQSSVRQSGVPELSLQLSYLKTSDTQGSTLDAGSITADFQESYLEKSQEFANESLVESDDGDTDESFTSPMKSEVVREESRAMDPVPEEGQQQQQSHQISATFVKSYVSLISSSGTYKQSPVSPSRIEERLFSLDGIFKNKTFLQSDEGPVSSDIASPSAKVQLFKSDQDARDQKHRAPSEKSHRVPNMALYNLQPSMNIGLSVNDAGQNLPLLRAIQHLNELKRSNDGQPVGSGSWAKYNYSSHRDRNLLHPVMPVPQVAYRIQGPANGKFYLPEIGVVLERSAIGEFIISGVVAGGPASLQGVLKSGDIICAIERQMLQVFFTMMDIRDMINSIPGYLVQIVFARNVFTPYGIIRKHFHTFAQRQVTYRLEFA</sequence>
<dbReference type="InterPro" id="IPR036034">
    <property type="entry name" value="PDZ_sf"/>
</dbReference>
<evidence type="ECO:0000259" key="2">
    <source>
        <dbReference type="PROSITE" id="PS50106"/>
    </source>
</evidence>
<reference evidence="5" key="1">
    <citation type="submission" date="2021-01" db="EMBL/GenBank/DDBJ databases">
        <authorList>
            <person name="Corre E."/>
            <person name="Pelletier E."/>
            <person name="Niang G."/>
            <person name="Scheremetjew M."/>
            <person name="Finn R."/>
            <person name="Kale V."/>
            <person name="Holt S."/>
            <person name="Cochrane G."/>
            <person name="Meng A."/>
            <person name="Brown T."/>
            <person name="Cohen L."/>
        </authorList>
    </citation>
    <scope>NUCLEOTIDE SEQUENCE</scope>
    <source>
        <strain evidence="5">CCMP 2712</strain>
    </source>
</reference>
<feature type="compositionally biased region" description="Acidic residues" evidence="1">
    <location>
        <begin position="180"/>
        <end position="189"/>
    </location>
</feature>
<dbReference type="EMBL" id="HBKN01025742">
    <property type="protein sequence ID" value="CAE2308609.1"/>
    <property type="molecule type" value="Transcribed_RNA"/>
</dbReference>
<dbReference type="SUPFAM" id="SSF50156">
    <property type="entry name" value="PDZ domain-like"/>
    <property type="match status" value="1"/>
</dbReference>
<evidence type="ECO:0000313" key="6">
    <source>
        <dbReference type="EMBL" id="CAE2308610.1"/>
    </source>
</evidence>
<feature type="compositionally biased region" description="Low complexity" evidence="1">
    <location>
        <begin position="14"/>
        <end position="34"/>
    </location>
</feature>
<organism evidence="5">
    <name type="scientific">Guillardia theta</name>
    <name type="common">Cryptophyte</name>
    <name type="synonym">Cryptomonas phi</name>
    <dbReference type="NCBI Taxonomy" id="55529"/>
    <lineage>
        <taxon>Eukaryota</taxon>
        <taxon>Cryptophyceae</taxon>
        <taxon>Pyrenomonadales</taxon>
        <taxon>Geminigeraceae</taxon>
        <taxon>Guillardia</taxon>
    </lineage>
</organism>
<feature type="region of interest" description="Disordered" evidence="1">
    <location>
        <begin position="1"/>
        <end position="42"/>
    </location>
</feature>
<dbReference type="PROSITE" id="PS50106">
    <property type="entry name" value="PDZ"/>
    <property type="match status" value="1"/>
</dbReference>
<evidence type="ECO:0000256" key="1">
    <source>
        <dbReference type="SAM" id="MobiDB-lite"/>
    </source>
</evidence>
<feature type="compositionally biased region" description="Polar residues" evidence="1">
    <location>
        <begin position="113"/>
        <end position="131"/>
    </location>
</feature>
<feature type="domain" description="PDZ" evidence="2">
    <location>
        <begin position="385"/>
        <end position="440"/>
    </location>
</feature>
<dbReference type="EMBL" id="HBKN01025743">
    <property type="protein sequence ID" value="CAE2308610.1"/>
    <property type="molecule type" value="Transcribed_RNA"/>
</dbReference>
<protein>
    <recommendedName>
        <fullName evidence="2">PDZ domain-containing protein</fullName>
    </recommendedName>
</protein>